<dbReference type="Pfam" id="PF00990">
    <property type="entry name" value="GGDEF"/>
    <property type="match status" value="1"/>
</dbReference>
<name>A0A368VZP1_9ACTN</name>
<feature type="region of interest" description="Disordered" evidence="1">
    <location>
        <begin position="183"/>
        <end position="202"/>
    </location>
</feature>
<dbReference type="InterPro" id="IPR029787">
    <property type="entry name" value="Nucleotide_cyclase"/>
</dbReference>
<evidence type="ECO:0000313" key="3">
    <source>
        <dbReference type="EMBL" id="RCW46842.1"/>
    </source>
</evidence>
<dbReference type="PANTHER" id="PTHR46663">
    <property type="entry name" value="DIGUANYLATE CYCLASE DGCT-RELATED"/>
    <property type="match status" value="1"/>
</dbReference>
<evidence type="ECO:0000256" key="1">
    <source>
        <dbReference type="SAM" id="MobiDB-lite"/>
    </source>
</evidence>
<dbReference type="NCBIfam" id="TIGR00254">
    <property type="entry name" value="GGDEF"/>
    <property type="match status" value="1"/>
</dbReference>
<dbReference type="AlphaFoldDB" id="A0A368VZP1"/>
<evidence type="ECO:0000313" key="4">
    <source>
        <dbReference type="Proteomes" id="UP000253495"/>
    </source>
</evidence>
<evidence type="ECO:0000259" key="2">
    <source>
        <dbReference type="PROSITE" id="PS50887"/>
    </source>
</evidence>
<keyword evidence="4" id="KW-1185">Reference proteome</keyword>
<gene>
    <name evidence="3" type="ORF">DFQ14_101181</name>
</gene>
<dbReference type="OrthoDB" id="23692at2"/>
<dbReference type="InterPro" id="IPR043128">
    <property type="entry name" value="Rev_trsase/Diguanyl_cyclase"/>
</dbReference>
<comment type="caution">
    <text evidence="3">The sequence shown here is derived from an EMBL/GenBank/DDBJ whole genome shotgun (WGS) entry which is preliminary data.</text>
</comment>
<dbReference type="PROSITE" id="PS50887">
    <property type="entry name" value="GGDEF"/>
    <property type="match status" value="1"/>
</dbReference>
<dbReference type="InterPro" id="IPR052163">
    <property type="entry name" value="DGC-Regulatory_Protein"/>
</dbReference>
<dbReference type="SUPFAM" id="SSF55073">
    <property type="entry name" value="Nucleotide cyclase"/>
    <property type="match status" value="1"/>
</dbReference>
<dbReference type="CDD" id="cd01949">
    <property type="entry name" value="GGDEF"/>
    <property type="match status" value="1"/>
</dbReference>
<protein>
    <submittedName>
        <fullName evidence="3">Diguanylate cyclase (GGDEF)-like protein</fullName>
    </submittedName>
</protein>
<dbReference type="EMBL" id="QPJC01000001">
    <property type="protein sequence ID" value="RCW46842.1"/>
    <property type="molecule type" value="Genomic_DNA"/>
</dbReference>
<dbReference type="InterPro" id="IPR000160">
    <property type="entry name" value="GGDEF_dom"/>
</dbReference>
<accession>A0A368VZP1</accession>
<dbReference type="Proteomes" id="UP000253495">
    <property type="component" value="Unassembled WGS sequence"/>
</dbReference>
<reference evidence="3 4" key="1">
    <citation type="submission" date="2018-07" db="EMBL/GenBank/DDBJ databases">
        <title>Genomic Encyclopedia of Type Strains, Phase III (KMG-III): the genomes of soil and plant-associated and newly described type strains.</title>
        <authorList>
            <person name="Whitman W."/>
        </authorList>
    </citation>
    <scope>NUCLEOTIDE SEQUENCE [LARGE SCALE GENOMIC DNA]</scope>
    <source>
        <strain evidence="3 4">CECT 8575</strain>
    </source>
</reference>
<proteinExistence type="predicted"/>
<dbReference type="RefSeq" id="WP_114451102.1">
    <property type="nucleotide sequence ID" value="NZ_QPJC01000001.1"/>
</dbReference>
<sequence length="202" mass="21560">MFAELSTLLGTAGWAIIATTAACLYRRRLHTDPLTGLGNRQALHRTARRERFTRSLVGLLMVDLDQFKAINDTHGHDFGNKVLAAVATQLATATKPGELAVRLHGDEFALWLGPIPTTTAAEQRAESVAAALAEPIRVDGHRLTVLGSVGLATAPASTPLAELLGHADAHMYQVKATHRLTVLPTGQAQRTRDQHTPGGEAA</sequence>
<dbReference type="PANTHER" id="PTHR46663:SF2">
    <property type="entry name" value="GGDEF DOMAIN-CONTAINING PROTEIN"/>
    <property type="match status" value="1"/>
</dbReference>
<organism evidence="3 4">
    <name type="scientific">Halopolyspora algeriensis</name>
    <dbReference type="NCBI Taxonomy" id="1500506"/>
    <lineage>
        <taxon>Bacteria</taxon>
        <taxon>Bacillati</taxon>
        <taxon>Actinomycetota</taxon>
        <taxon>Actinomycetes</taxon>
        <taxon>Actinomycetes incertae sedis</taxon>
        <taxon>Halopolyspora</taxon>
    </lineage>
</organism>
<dbReference type="Gene3D" id="3.30.70.270">
    <property type="match status" value="1"/>
</dbReference>
<feature type="domain" description="GGDEF" evidence="2">
    <location>
        <begin position="55"/>
        <end position="187"/>
    </location>
</feature>
<dbReference type="SMART" id="SM00267">
    <property type="entry name" value="GGDEF"/>
    <property type="match status" value="1"/>
</dbReference>